<proteinExistence type="predicted"/>
<dbReference type="KEGG" id="dfd:Desfe_1106"/>
<reference evidence="1 2" key="1">
    <citation type="journal article" date="2012" name="J. Bacteriol.">
        <title>Complete Genome Sequence of Desulfurococcus fermentans, a Hyperthermophilic Cellulolytic Crenarchaeon Isolated from a Freshwater Hot Spring in Kamchatka, Russia.</title>
        <authorList>
            <person name="Susanti D."/>
            <person name="Johnson E.F."/>
            <person name="Rodriguez J.R."/>
            <person name="Anderson I."/>
            <person name="Perevalova A.A."/>
            <person name="Kyrpides N."/>
            <person name="Lucas S."/>
            <person name="Han J."/>
            <person name="Lapidus A."/>
            <person name="Cheng J.F."/>
            <person name="Goodwin L."/>
            <person name="Pitluck S."/>
            <person name="Mavrommatis K."/>
            <person name="Peters L."/>
            <person name="Land M.L."/>
            <person name="Hauser L."/>
            <person name="Gopalan V."/>
            <person name="Chan P.P."/>
            <person name="Lowe T.M."/>
            <person name="Atomi H."/>
            <person name="Bonch-Osmolovskaya E.A."/>
            <person name="Woyke T."/>
            <person name="Mukhopadhyay B."/>
        </authorList>
    </citation>
    <scope>NUCLEOTIDE SEQUENCE [LARGE SCALE GENOMIC DNA]</scope>
    <source>
        <strain evidence="1 2">DSM 16532</strain>
    </source>
</reference>
<sequence length="116" mass="13325">MSIELDTLRRILSMRLVFEGGSGWVSRELIDVLEDYLMERLPVMINNLVEPLGLEASILSDSGCKIFPEEEACNQLVIAELYAGEADKPLVYVLYRLIKGENTFEFYLYKIMEKPD</sequence>
<dbReference type="Proteomes" id="UP000006175">
    <property type="component" value="Chromosome"/>
</dbReference>
<name>I3XSQ4_DESAM</name>
<evidence type="ECO:0000313" key="1">
    <source>
        <dbReference type="EMBL" id="AFL66978.1"/>
    </source>
</evidence>
<dbReference type="EMBL" id="CP003321">
    <property type="protein sequence ID" value="AFL66978.1"/>
    <property type="molecule type" value="Genomic_DNA"/>
</dbReference>
<keyword evidence="2" id="KW-1185">Reference proteome</keyword>
<protein>
    <submittedName>
        <fullName evidence="1">Uncharacterized protein</fullName>
    </submittedName>
</protein>
<gene>
    <name evidence="1" type="ORF">Desfe_1106</name>
</gene>
<organism evidence="1 2">
    <name type="scientific">Desulfurococcus amylolyticus DSM 16532</name>
    <dbReference type="NCBI Taxonomy" id="768672"/>
    <lineage>
        <taxon>Archaea</taxon>
        <taxon>Thermoproteota</taxon>
        <taxon>Thermoprotei</taxon>
        <taxon>Desulfurococcales</taxon>
        <taxon>Desulfurococcaceae</taxon>
        <taxon>Desulfurococcus</taxon>
    </lineage>
</organism>
<accession>I3XSQ4</accession>
<evidence type="ECO:0000313" key="2">
    <source>
        <dbReference type="Proteomes" id="UP000006175"/>
    </source>
</evidence>
<dbReference type="HOGENOM" id="CLU_2103609_0_0_2"/>
<dbReference type="eggNOG" id="arCOG08863">
    <property type="taxonomic scope" value="Archaea"/>
</dbReference>
<dbReference type="AlphaFoldDB" id="I3XSQ4"/>